<evidence type="ECO:0000313" key="1">
    <source>
        <dbReference type="EMBL" id="EAQ71096.1"/>
    </source>
</evidence>
<gene>
    <name evidence="1" type="ORF">MGCH7_ch7g503</name>
</gene>
<organism evidence="1">
    <name type="scientific">Pyricularia oryzae (strain 70-15 / ATCC MYA-4617 / FGSC 8958)</name>
    <name type="common">Rice blast fungus</name>
    <name type="synonym">Magnaporthe oryzae</name>
    <dbReference type="NCBI Taxonomy" id="242507"/>
    <lineage>
        <taxon>Eukaryota</taxon>
        <taxon>Fungi</taxon>
        <taxon>Dikarya</taxon>
        <taxon>Ascomycota</taxon>
        <taxon>Pezizomycotina</taxon>
        <taxon>Sordariomycetes</taxon>
        <taxon>Sordariomycetidae</taxon>
        <taxon>Magnaporthales</taxon>
        <taxon>Pyriculariaceae</taxon>
        <taxon>Pyricularia</taxon>
    </lineage>
</organism>
<name>Q2KG32_PYRO7</name>
<proteinExistence type="predicted"/>
<protein>
    <submittedName>
        <fullName evidence="1">Uncharacterized protein</fullName>
    </submittedName>
</protein>
<sequence>MTTNAPHIYSKMGIDEPPGRKLHTQVTICWAMWTRRANNTLAPEVSPTGLRAGY</sequence>
<reference evidence="1" key="1">
    <citation type="submission" date="2005-01" db="EMBL/GenBank/DDBJ databases">
        <title>The sequence of Magnaporthe grisea chromosome 7.</title>
        <authorList>
            <person name="Thon M.R."/>
            <person name="Pan H."/>
            <person name="Diener A."/>
            <person name="Papalas J."/>
            <person name="Taro A."/>
            <person name="Mitchell T."/>
            <person name="Dean R.A."/>
        </authorList>
    </citation>
    <scope>NUCLEOTIDE SEQUENCE</scope>
    <source>
        <strain evidence="1">70-15</strain>
    </source>
</reference>
<dbReference type="AlphaFoldDB" id="Q2KG32"/>
<dbReference type="EMBL" id="CM000230">
    <property type="protein sequence ID" value="EAQ71096.1"/>
    <property type="molecule type" value="Genomic_DNA"/>
</dbReference>
<accession>Q2KG32</accession>
<accession>A4RBX5</accession>